<proteinExistence type="predicted"/>
<dbReference type="EMBL" id="CP011339">
    <property type="protein sequence ID" value="AKV70242.1"/>
    <property type="molecule type" value="Genomic_DNA"/>
</dbReference>
<protein>
    <submittedName>
        <fullName evidence="1">Uncharacterized protein</fullName>
    </submittedName>
</protein>
<dbReference type="Proteomes" id="UP000068167">
    <property type="component" value="Chromosome"/>
</dbReference>
<evidence type="ECO:0000313" key="2">
    <source>
        <dbReference type="Proteomes" id="UP000068167"/>
    </source>
</evidence>
<dbReference type="AlphaFoldDB" id="A0A0K1S7Y0"/>
<keyword evidence="2" id="KW-1185">Reference proteome</keyword>
<sequence>MALSVLDLVNHTYQTILELLVTRTSFFKDIRTILKFILFNFV</sequence>
<reference evidence="1 2" key="1">
    <citation type="journal article" date="2016" name="Stand. Genomic Sci.">
        <title>Complete genome sequence and genomic characterization of Microcystis panniformis FACHB 1757 by third-generation sequencing.</title>
        <authorList>
            <person name="Zhang J.Y."/>
            <person name="Guan R."/>
            <person name="Zhang H.J."/>
            <person name="Li H."/>
            <person name="Xiao P."/>
            <person name="Yu G.L."/>
            <person name="Du L."/>
            <person name="Cao D.M."/>
            <person name="Zhu B.C."/>
            <person name="Li R.H."/>
            <person name="Lu Z.H."/>
        </authorList>
    </citation>
    <scope>NUCLEOTIDE SEQUENCE [LARGE SCALE GENOMIC DNA]</scope>
    <source>
        <strain evidence="1 2">FACHB-1757</strain>
    </source>
</reference>
<organism evidence="1 2">
    <name type="scientific">Microcystis panniformis FACHB-1757</name>
    <dbReference type="NCBI Taxonomy" id="1638788"/>
    <lineage>
        <taxon>Bacteria</taxon>
        <taxon>Bacillati</taxon>
        <taxon>Cyanobacteriota</taxon>
        <taxon>Cyanophyceae</taxon>
        <taxon>Oscillatoriophycideae</taxon>
        <taxon>Chroococcales</taxon>
        <taxon>Microcystaceae</taxon>
        <taxon>Microcystis</taxon>
    </lineage>
</organism>
<name>A0A0K1S7Y0_9CHRO</name>
<accession>A0A0K1S7Y0</accession>
<gene>
    <name evidence="1" type="ORF">VL20_5402</name>
</gene>
<evidence type="ECO:0000313" key="1">
    <source>
        <dbReference type="EMBL" id="AKV70242.1"/>
    </source>
</evidence>
<dbReference type="KEGG" id="mpk:VL20_5402"/>
<dbReference type="PATRIC" id="fig|1638788.3.peg.5449"/>